<evidence type="ECO:0000256" key="2">
    <source>
        <dbReference type="ARBA" id="ARBA00022490"/>
    </source>
</evidence>
<dbReference type="PANTHER" id="PTHR47633">
    <property type="entry name" value="IMMUNOGLOBULIN"/>
    <property type="match status" value="1"/>
</dbReference>
<evidence type="ECO:0000256" key="4">
    <source>
        <dbReference type="SAM" id="MobiDB-lite"/>
    </source>
</evidence>
<feature type="domain" description="Ig-like" evidence="5">
    <location>
        <begin position="959"/>
        <end position="1047"/>
    </location>
</feature>
<feature type="compositionally biased region" description="Basic and acidic residues" evidence="4">
    <location>
        <begin position="9"/>
        <end position="49"/>
    </location>
</feature>
<feature type="compositionally biased region" description="Basic and acidic residues" evidence="4">
    <location>
        <begin position="200"/>
        <end position="217"/>
    </location>
</feature>
<accession>A0A815TVP1</accession>
<comment type="subcellular location">
    <subcellularLocation>
        <location evidence="1">Cytoplasm</location>
    </subcellularLocation>
</comment>
<feature type="compositionally biased region" description="Basic and acidic residues" evidence="4">
    <location>
        <begin position="434"/>
        <end position="489"/>
    </location>
</feature>
<evidence type="ECO:0000256" key="1">
    <source>
        <dbReference type="ARBA" id="ARBA00004496"/>
    </source>
</evidence>
<sequence>RPRTAKPAPEQKPKSIEEQKAKKTEEPQPKPAPEEKPKPVEEQKGKKPEQPQVKPAPEEKPKSVEEQKGKKPEQPQAKPVPEEKPKSIEEQKATKPEEPRPKPAPEKKPKPVEEQKATKPEQAQVKPAPEEKLKPVEEQKGKKQEQPQAKPVPEEKPKPIEEEKVKKPEEPQPKPAPEEKPKPVEEQKATKPEQLQVKPAPEEKPKPVEEQKDKRAEQSQAKPVPEEKPKPIEEQKAKKSEEPQTKPAPEEKPKPVEEQKGKKSEQPQVKPAPEEKAKPVEEQKDKGSEQPVAKPVPEGKPKSAEEQKTKKAEESQVKSTPEEKVKPVEEKKAEQPQAKLAPEEKLKTVEEQKGKKVEQVQAKPAPEEKPKPVEEQKGKKGEHAQAKPAPEEKGKPPEEQKAKKAEEPLAKPTPEEKVKAVEEKKAEQLQPKPAPEEKSKAVEEQKAKPSEEKKAVTAEIPVEKKEEAKVVQKPALAEEQKGKPDEKPKKTQPAVAKPGLTVEAIVPVSTIEEKEKIKTVAPQTTSPEQQKMKPVEGKRPSIEMASSESPTAAAEHDFLRPNFTLRLKPTITVTEGDKLKLEARFIAQPEPTVTWYFKNDVLKPSPNIHIDQLRDVHMFCSIVTIDQVNNNLDGKFKVVLKNELGEAVSATQVNVKRSTTAVQLQAPPKKTSTSEAPSLAPNEVLLTTASGSEGETMSSEPTITTDERRTSILTVPEGKPTFIQPLESELLINEDEQLTLECTISGNPLPQLNWLFNDRKIIIGKDYQRKSETLNPHTVRHQLIINPKHKKIGIYKAQAQNTYGHTISTCSVKKSSHTLDRQKKAAFQEAELQLSAPPSAQQHRSSVTAPANLEQIQKPIIVQGLSILQIDLGSPCALTCKSKYDTEQQWVKDGRPILSTQPSDDNMFRKTDRSNDGNLHVLNIKKFQQENIGNYELILKNNLGEINSQGRLEMKGIAPTFILEPKTIAVVKGKLAEFNCRVAGSPKPEVQWFLNDKLLHSGGKISIVEERGLFILRINNITDADTGTIKCLVKNALAEIQREVQLQITGEQRIPKIIDKSPSKEVNVDESVEFFVKVSGAPTPTGILFFLSLF</sequence>
<dbReference type="InterPro" id="IPR036179">
    <property type="entry name" value="Ig-like_dom_sf"/>
</dbReference>
<organism evidence="6 7">
    <name type="scientific">Rotaria sordida</name>
    <dbReference type="NCBI Taxonomy" id="392033"/>
    <lineage>
        <taxon>Eukaryota</taxon>
        <taxon>Metazoa</taxon>
        <taxon>Spiralia</taxon>
        <taxon>Gnathifera</taxon>
        <taxon>Rotifera</taxon>
        <taxon>Eurotatoria</taxon>
        <taxon>Bdelloidea</taxon>
        <taxon>Philodinida</taxon>
        <taxon>Philodinidae</taxon>
        <taxon>Rotaria</taxon>
    </lineage>
</organism>
<feature type="compositionally biased region" description="Basic and acidic residues" evidence="4">
    <location>
        <begin position="56"/>
        <end position="73"/>
    </location>
</feature>
<reference evidence="6" key="1">
    <citation type="submission" date="2021-02" db="EMBL/GenBank/DDBJ databases">
        <authorList>
            <person name="Nowell W R."/>
        </authorList>
    </citation>
    <scope>NUCLEOTIDE SEQUENCE</scope>
</reference>
<dbReference type="EMBL" id="CAJNOU010006732">
    <property type="protein sequence ID" value="CAF1511257.1"/>
    <property type="molecule type" value="Genomic_DNA"/>
</dbReference>
<dbReference type="FunFam" id="2.60.40.10:FF:000425">
    <property type="entry name" value="Myosin light chain kinase"/>
    <property type="match status" value="1"/>
</dbReference>
<evidence type="ECO:0000313" key="6">
    <source>
        <dbReference type="EMBL" id="CAF1511257.1"/>
    </source>
</evidence>
<feature type="region of interest" description="Disordered" evidence="4">
    <location>
        <begin position="516"/>
        <end position="540"/>
    </location>
</feature>
<feature type="compositionally biased region" description="Basic and acidic residues" evidence="4">
    <location>
        <begin position="530"/>
        <end position="540"/>
    </location>
</feature>
<dbReference type="Gene3D" id="2.60.40.10">
    <property type="entry name" value="Immunoglobulins"/>
    <property type="match status" value="4"/>
</dbReference>
<evidence type="ECO:0000259" key="5">
    <source>
        <dbReference type="PROSITE" id="PS50835"/>
    </source>
</evidence>
<keyword evidence="3" id="KW-0393">Immunoglobulin domain</keyword>
<feature type="compositionally biased region" description="Basic and acidic residues" evidence="4">
    <location>
        <begin position="341"/>
        <end position="358"/>
    </location>
</feature>
<feature type="compositionally biased region" description="Basic and acidic residues" evidence="4">
    <location>
        <begin position="80"/>
        <end position="119"/>
    </location>
</feature>
<feature type="compositionally biased region" description="Basic and acidic residues" evidence="4">
    <location>
        <begin position="272"/>
        <end position="288"/>
    </location>
</feature>
<feature type="compositionally biased region" description="Basic and acidic residues" evidence="4">
    <location>
        <begin position="152"/>
        <end position="191"/>
    </location>
</feature>
<dbReference type="AlphaFoldDB" id="A0A815TVP1"/>
<feature type="non-terminal residue" evidence="6">
    <location>
        <position position="1"/>
    </location>
</feature>
<feature type="compositionally biased region" description="Basic and acidic residues" evidence="4">
    <location>
        <begin position="224"/>
        <end position="265"/>
    </location>
</feature>
<feature type="compositionally biased region" description="Basic and acidic residues" evidence="4">
    <location>
        <begin position="297"/>
        <end position="334"/>
    </location>
</feature>
<dbReference type="InterPro" id="IPR007110">
    <property type="entry name" value="Ig-like_dom"/>
</dbReference>
<feature type="compositionally biased region" description="Basic and acidic residues" evidence="4">
    <location>
        <begin position="365"/>
        <end position="427"/>
    </location>
</feature>
<comment type="caution">
    <text evidence="6">The sequence shown here is derived from an EMBL/GenBank/DDBJ whole genome shotgun (WGS) entry which is preliminary data.</text>
</comment>
<dbReference type="Pfam" id="PF07679">
    <property type="entry name" value="I-set"/>
    <property type="match status" value="3"/>
</dbReference>
<proteinExistence type="predicted"/>
<keyword evidence="2" id="KW-0963">Cytoplasm</keyword>
<name>A0A815TVP1_9BILA</name>
<dbReference type="Proteomes" id="UP000663889">
    <property type="component" value="Unassembled WGS sequence"/>
</dbReference>
<feature type="compositionally biased region" description="Basic and acidic residues" evidence="4">
    <location>
        <begin position="128"/>
        <end position="145"/>
    </location>
</feature>
<dbReference type="InterPro" id="IPR003599">
    <property type="entry name" value="Ig_sub"/>
</dbReference>
<dbReference type="PANTHER" id="PTHR47633:SF4">
    <property type="entry name" value="MYOPALLADIN ISOFORM X1"/>
    <property type="match status" value="1"/>
</dbReference>
<feature type="domain" description="Ig-like" evidence="5">
    <location>
        <begin position="720"/>
        <end position="808"/>
    </location>
</feature>
<dbReference type="SMART" id="SM00409">
    <property type="entry name" value="IG"/>
    <property type="match status" value="4"/>
</dbReference>
<dbReference type="InterPro" id="IPR003598">
    <property type="entry name" value="Ig_sub2"/>
</dbReference>
<gene>
    <name evidence="6" type="ORF">SEV965_LOCUS36568</name>
</gene>
<protein>
    <recommendedName>
        <fullName evidence="5">Ig-like domain-containing protein</fullName>
    </recommendedName>
</protein>
<dbReference type="SMART" id="SM00408">
    <property type="entry name" value="IGc2"/>
    <property type="match status" value="2"/>
</dbReference>
<dbReference type="InterPro" id="IPR013098">
    <property type="entry name" value="Ig_I-set"/>
</dbReference>
<dbReference type="SUPFAM" id="SSF48726">
    <property type="entry name" value="Immunoglobulin"/>
    <property type="match status" value="4"/>
</dbReference>
<dbReference type="InterPro" id="IPR013783">
    <property type="entry name" value="Ig-like_fold"/>
</dbReference>
<evidence type="ECO:0000313" key="7">
    <source>
        <dbReference type="Proteomes" id="UP000663889"/>
    </source>
</evidence>
<evidence type="ECO:0000256" key="3">
    <source>
        <dbReference type="ARBA" id="ARBA00023319"/>
    </source>
</evidence>
<feature type="region of interest" description="Disordered" evidence="4">
    <location>
        <begin position="1"/>
        <end position="499"/>
    </location>
</feature>
<dbReference type="PROSITE" id="PS50835">
    <property type="entry name" value="IG_LIKE"/>
    <property type="match status" value="2"/>
</dbReference>
<dbReference type="GO" id="GO:0005737">
    <property type="term" value="C:cytoplasm"/>
    <property type="evidence" value="ECO:0007669"/>
    <property type="project" value="UniProtKB-SubCell"/>
</dbReference>